<protein>
    <submittedName>
        <fullName evidence="1">Uncharacterized protein</fullName>
    </submittedName>
</protein>
<keyword evidence="2" id="KW-1185">Reference proteome</keyword>
<dbReference type="AlphaFoldDB" id="A0A835JWX0"/>
<dbReference type="PANTHER" id="PTHR35986:SF1">
    <property type="entry name" value="OS10G0430800 PROTEIN"/>
    <property type="match status" value="1"/>
</dbReference>
<dbReference type="PANTHER" id="PTHR35986">
    <property type="entry name" value="EXPRESSED PROTEIN"/>
    <property type="match status" value="1"/>
</dbReference>
<dbReference type="Proteomes" id="UP000657918">
    <property type="component" value="Chromosome 8"/>
</dbReference>
<comment type="caution">
    <text evidence="1">The sequence shown here is derived from an EMBL/GenBank/DDBJ whole genome shotgun (WGS) entry which is preliminary data.</text>
</comment>
<organism evidence="1 2">
    <name type="scientific">Salix dunnii</name>
    <dbReference type="NCBI Taxonomy" id="1413687"/>
    <lineage>
        <taxon>Eukaryota</taxon>
        <taxon>Viridiplantae</taxon>
        <taxon>Streptophyta</taxon>
        <taxon>Embryophyta</taxon>
        <taxon>Tracheophyta</taxon>
        <taxon>Spermatophyta</taxon>
        <taxon>Magnoliopsida</taxon>
        <taxon>eudicotyledons</taxon>
        <taxon>Gunneridae</taxon>
        <taxon>Pentapetalae</taxon>
        <taxon>rosids</taxon>
        <taxon>fabids</taxon>
        <taxon>Malpighiales</taxon>
        <taxon>Salicaceae</taxon>
        <taxon>Saliceae</taxon>
        <taxon>Salix</taxon>
    </lineage>
</organism>
<reference evidence="1 2" key="1">
    <citation type="submission" date="2020-10" db="EMBL/GenBank/DDBJ databases">
        <title>Plant Genome Project.</title>
        <authorList>
            <person name="Zhang R.-G."/>
        </authorList>
    </citation>
    <scope>NUCLEOTIDE SEQUENCE [LARGE SCALE GENOMIC DNA]</scope>
    <source>
        <strain evidence="1">FAFU-HL-1</strain>
        <tissue evidence="1">Leaf</tissue>
    </source>
</reference>
<dbReference type="EMBL" id="JADGMS010000008">
    <property type="protein sequence ID" value="KAF9677608.1"/>
    <property type="molecule type" value="Genomic_DNA"/>
</dbReference>
<evidence type="ECO:0000313" key="1">
    <source>
        <dbReference type="EMBL" id="KAF9677608.1"/>
    </source>
</evidence>
<accession>A0A835JWX0</accession>
<gene>
    <name evidence="1" type="ORF">SADUNF_Sadunf08G0125300</name>
</gene>
<sequence length="182" mass="19887">MGEASFDLEQLLKSQKEALTLEEANMLQTCKFKAVRQFSAGVITGVSVALEGAAVFFIDSVDLKSITLVPQANLPEYLTVARKDLIVGLKCAIEKLLWTLNICKQSGSKERTIICSLKEEMAAVSCIIAGAFGDAGLNSSIQGRTGCKCLEITANFRTYRTRVVEQTVLLDGIWTLHFLTFS</sequence>
<dbReference type="OrthoDB" id="1899410at2759"/>
<name>A0A835JWX0_9ROSI</name>
<proteinExistence type="predicted"/>
<evidence type="ECO:0000313" key="2">
    <source>
        <dbReference type="Proteomes" id="UP000657918"/>
    </source>
</evidence>